<dbReference type="Pfam" id="PF00069">
    <property type="entry name" value="Pkinase"/>
    <property type="match status" value="1"/>
</dbReference>
<dbReference type="EMBL" id="GG674250">
    <property type="protein sequence ID" value="EER14420.1"/>
    <property type="molecule type" value="Genomic_DNA"/>
</dbReference>
<keyword evidence="9" id="KW-1185">Reference proteome</keyword>
<evidence type="ECO:0000259" key="7">
    <source>
        <dbReference type="PROSITE" id="PS50011"/>
    </source>
</evidence>
<dbReference type="SUPFAM" id="SSF56112">
    <property type="entry name" value="Protein kinase-like (PK-like)"/>
    <property type="match status" value="1"/>
</dbReference>
<evidence type="ECO:0000256" key="3">
    <source>
        <dbReference type="ARBA" id="ARBA00022741"/>
    </source>
</evidence>
<dbReference type="OrthoDB" id="440949at2759"/>
<dbReference type="Proteomes" id="UP000007800">
    <property type="component" value="Unassembled WGS sequence"/>
</dbReference>
<evidence type="ECO:0000256" key="2">
    <source>
        <dbReference type="ARBA" id="ARBA00022679"/>
    </source>
</evidence>
<dbReference type="PROSITE" id="PS50011">
    <property type="entry name" value="PROTEIN_KINASE_DOM"/>
    <property type="match status" value="1"/>
</dbReference>
<dbReference type="GO" id="GO:0004674">
    <property type="term" value="F:protein serine/threonine kinase activity"/>
    <property type="evidence" value="ECO:0007669"/>
    <property type="project" value="UniProtKB-EC"/>
</dbReference>
<dbReference type="AlphaFoldDB" id="C5KM59"/>
<keyword evidence="2" id="KW-0808">Transferase</keyword>
<dbReference type="PANTHER" id="PTHR43671">
    <property type="entry name" value="SERINE/THREONINE-PROTEIN KINASE NEK"/>
    <property type="match status" value="1"/>
</dbReference>
<proteinExistence type="predicted"/>
<dbReference type="SMART" id="SM00220">
    <property type="entry name" value="S_TKc"/>
    <property type="match status" value="1"/>
</dbReference>
<name>C5KM59_PERM5</name>
<gene>
    <name evidence="8" type="ORF">Pmar_PMAR021173</name>
</gene>
<dbReference type="RefSeq" id="XP_002782625.1">
    <property type="nucleotide sequence ID" value="XM_002782579.1"/>
</dbReference>
<dbReference type="GO" id="GO:0005524">
    <property type="term" value="F:ATP binding"/>
    <property type="evidence" value="ECO:0007669"/>
    <property type="project" value="UniProtKB-KW"/>
</dbReference>
<dbReference type="CDD" id="cd00180">
    <property type="entry name" value="PKc"/>
    <property type="match status" value="1"/>
</dbReference>
<organism evidence="9">
    <name type="scientific">Perkinsus marinus (strain ATCC 50983 / TXsc)</name>
    <dbReference type="NCBI Taxonomy" id="423536"/>
    <lineage>
        <taxon>Eukaryota</taxon>
        <taxon>Sar</taxon>
        <taxon>Alveolata</taxon>
        <taxon>Perkinsozoa</taxon>
        <taxon>Perkinsea</taxon>
        <taxon>Perkinsida</taxon>
        <taxon>Perkinsidae</taxon>
        <taxon>Perkinsus</taxon>
    </lineage>
</organism>
<feature type="region of interest" description="Disordered" evidence="6">
    <location>
        <begin position="655"/>
        <end position="684"/>
    </location>
</feature>
<feature type="domain" description="Protein kinase" evidence="7">
    <location>
        <begin position="866"/>
        <end position="1105"/>
    </location>
</feature>
<dbReference type="PROSITE" id="PS00108">
    <property type="entry name" value="PROTEIN_KINASE_ST"/>
    <property type="match status" value="1"/>
</dbReference>
<feature type="compositionally biased region" description="Low complexity" evidence="6">
    <location>
        <begin position="92"/>
        <end position="101"/>
    </location>
</feature>
<dbReference type="InterPro" id="IPR008271">
    <property type="entry name" value="Ser/Thr_kinase_AS"/>
</dbReference>
<evidence type="ECO:0000313" key="9">
    <source>
        <dbReference type="Proteomes" id="UP000007800"/>
    </source>
</evidence>
<evidence type="ECO:0000256" key="6">
    <source>
        <dbReference type="SAM" id="MobiDB-lite"/>
    </source>
</evidence>
<sequence>MGGIRRVGTTVVMMSQVPEDRQGRAKSPSLARLESIAKKHPENPLKSLQRSGKGVVPKSAGNDRSLTNLFTHAQRRVAAAIAHRGRATQQKSSSGRSMSSRPLTASMPNVNTASPSLPRAVDLAMTGPASSRAVVEESRAAELCQLPPLPTALPKVLPSSVSRGEGRVPALDLAKAGPISTLPLANSACHSNRVLPTGGTLTRSSRRLHLRKSCRASAGQPTCSSTATRDRSTRANTPSSQRASLSIHGIIGEEGLPSALLPSTTSRDPRRELKEEAQLVGELAFLGDLSCLAKLHHQRELFAQVDRELYRMDEPSFTPQGESLASPRQRRLGPCEVRRPSEWGEVEVKELLKAFHVEVRRQNEVQAVAELRAGSMDSLSPMQSMRTPRPADLYRWRRLVIALSWIASALLECSDDAIMAEGILTTLLDLPVVASQPVTGTTPTESATPFYALLTPVIAAAFFPETVEDSGMWVHPEIEDRRLALDRLRLLKVVSALLNIIRRALGSATQDTPPATVYVPMAGRLSSAWVAITEHVAPVVMGSWAASLFAHGTGIIPRFLVSRSSSCQLEGSAVEVLLELRLAEAEAALFSIPADLNGFLLDPHVGCHQQGEGSSAAVGAVEDSLAVAHLGVLASVARGRSTAARPFHTRVCGPPRLHARRGMSAEPLPPPVSYPECQDAAHEGSLPPSVQGPGGLGIDPTPPEYALGGPDTPVEPPGEVIIWRVRIGSTEDQIPVSSMVDGPYEDGPSSRLSPELFYDCGRRCRRLYRSEELQEGILRLLLLLLLSATRGTLDCRYCDQFPALNRKVNVLFILGVHLSHPANFGALGRLQHHEGMHSLRHSPCPHGGIFRLLKLLAPGNFPQWIYADMKVVGGGAFGTVFRCETVLQREAAAAAADYDDDDDTEVVAVKLVNRNPNIRDRCVLYDVYNEVTCLEEGRFDDYMTEIYDYGFDGSSYWIVMRFYSMTLTKWRARLGQPLEDHLLDLLETYRKILTAVGKLHRDGLVHYDLKCDNIMVLDHGSARASDISVVLADFGESRVLEGPQNADLCVRNRGTEFVKPPEMLTIERALRRDDAAFDRRKSVGTTTASDVWSVGCMLYELITGS</sequence>
<dbReference type="GeneID" id="9044793"/>
<feature type="region of interest" description="Disordered" evidence="6">
    <location>
        <begin position="36"/>
        <end position="63"/>
    </location>
</feature>
<feature type="compositionally biased region" description="Polar residues" evidence="6">
    <location>
        <begin position="234"/>
        <end position="244"/>
    </location>
</feature>
<dbReference type="Gene3D" id="1.10.510.10">
    <property type="entry name" value="Transferase(Phosphotransferase) domain 1"/>
    <property type="match status" value="1"/>
</dbReference>
<reference evidence="8 9" key="1">
    <citation type="submission" date="2008-07" db="EMBL/GenBank/DDBJ databases">
        <authorList>
            <person name="El-Sayed N."/>
            <person name="Caler E."/>
            <person name="Inman J."/>
            <person name="Amedeo P."/>
            <person name="Hass B."/>
            <person name="Wortman J."/>
        </authorList>
    </citation>
    <scope>NUCLEOTIDE SEQUENCE [LARGE SCALE GENOMIC DNA]</scope>
    <source>
        <strain evidence="9">ATCC 50983 / TXsc</strain>
    </source>
</reference>
<dbReference type="InterPro" id="IPR050660">
    <property type="entry name" value="NEK_Ser/Thr_kinase"/>
</dbReference>
<accession>C5KM59</accession>
<keyword evidence="5" id="KW-0067">ATP-binding</keyword>
<dbReference type="GO" id="GO:0005737">
    <property type="term" value="C:cytoplasm"/>
    <property type="evidence" value="ECO:0007669"/>
    <property type="project" value="TreeGrafter"/>
</dbReference>
<evidence type="ECO:0000256" key="4">
    <source>
        <dbReference type="ARBA" id="ARBA00022777"/>
    </source>
</evidence>
<keyword evidence="3" id="KW-0547">Nucleotide-binding</keyword>
<dbReference type="PANTHER" id="PTHR43671:SF13">
    <property type="entry name" value="SERINE_THREONINE-PROTEIN KINASE NEK2"/>
    <property type="match status" value="1"/>
</dbReference>
<dbReference type="GO" id="GO:0005634">
    <property type="term" value="C:nucleus"/>
    <property type="evidence" value="ECO:0007669"/>
    <property type="project" value="TreeGrafter"/>
</dbReference>
<dbReference type="GO" id="GO:0007059">
    <property type="term" value="P:chromosome segregation"/>
    <property type="evidence" value="ECO:0007669"/>
    <property type="project" value="TreeGrafter"/>
</dbReference>
<keyword evidence="4" id="KW-0418">Kinase</keyword>
<protein>
    <recommendedName>
        <fullName evidence="1">non-specific serine/threonine protein kinase</fullName>
        <ecNumber evidence="1">2.7.11.1</ecNumber>
    </recommendedName>
</protein>
<dbReference type="InterPro" id="IPR000719">
    <property type="entry name" value="Prot_kinase_dom"/>
</dbReference>
<evidence type="ECO:0000256" key="5">
    <source>
        <dbReference type="ARBA" id="ARBA00022840"/>
    </source>
</evidence>
<dbReference type="InterPro" id="IPR011009">
    <property type="entry name" value="Kinase-like_dom_sf"/>
</dbReference>
<dbReference type="EC" id="2.7.11.1" evidence="1"/>
<dbReference type="Gene3D" id="3.30.200.20">
    <property type="entry name" value="Phosphorylase Kinase, domain 1"/>
    <property type="match status" value="1"/>
</dbReference>
<evidence type="ECO:0000256" key="1">
    <source>
        <dbReference type="ARBA" id="ARBA00012513"/>
    </source>
</evidence>
<dbReference type="GO" id="GO:0005813">
    <property type="term" value="C:centrosome"/>
    <property type="evidence" value="ECO:0007669"/>
    <property type="project" value="TreeGrafter"/>
</dbReference>
<feature type="region of interest" description="Disordered" evidence="6">
    <location>
        <begin position="80"/>
        <end position="116"/>
    </location>
</feature>
<evidence type="ECO:0000313" key="8">
    <source>
        <dbReference type="EMBL" id="EER14420.1"/>
    </source>
</evidence>
<dbReference type="InParanoid" id="C5KM59"/>
<feature type="compositionally biased region" description="Polar residues" evidence="6">
    <location>
        <begin position="102"/>
        <end position="115"/>
    </location>
</feature>
<feature type="region of interest" description="Disordered" evidence="6">
    <location>
        <begin position="212"/>
        <end position="245"/>
    </location>
</feature>